<dbReference type="InterPro" id="IPR047655">
    <property type="entry name" value="Transpos_IS630-like"/>
</dbReference>
<dbReference type="PANTHER" id="PTHR46564">
    <property type="entry name" value="TRANSPOSASE"/>
    <property type="match status" value="1"/>
</dbReference>
<dbReference type="Proteomes" id="UP000596035">
    <property type="component" value="Chromosome"/>
</dbReference>
<sequence length="195" mass="22309">MQVSVTVFDVQEKRKEWKKTIRPDMVEHLVFLDESGVNTNLTRLYGRALSSQRAMDHAPLNTPQTTTVLSSIRLNGEKAFTTYQGGTTGERFVQYLKEILLPTLKPGDIVVMDNMRSHHVKAVREVLEEKGMKVLYLPPYSPDLNPIEKMWSKMKALLRGWKVRSLDLLPDAVRMALDSVSQLDCRHWFAASAYC</sequence>
<dbReference type="NCBIfam" id="NF033545">
    <property type="entry name" value="transpos_IS630"/>
    <property type="match status" value="1"/>
</dbReference>
<dbReference type="InterPro" id="IPR036397">
    <property type="entry name" value="RNaseH_sf"/>
</dbReference>
<dbReference type="Gene3D" id="3.30.420.10">
    <property type="entry name" value="Ribonuclease H-like superfamily/Ribonuclease H"/>
    <property type="match status" value="1"/>
</dbReference>
<dbReference type="EMBL" id="CP065321">
    <property type="protein sequence ID" value="QQR29032.1"/>
    <property type="molecule type" value="Genomic_DNA"/>
</dbReference>
<reference evidence="2 3" key="1">
    <citation type="submission" date="2020-11" db="EMBL/GenBank/DDBJ databases">
        <title>Closed and high quality bacterial genomes of the OMM12 community.</title>
        <authorList>
            <person name="Marbouty M."/>
            <person name="Lamy-Besnier Q."/>
            <person name="Debarbieux L."/>
            <person name="Koszul R."/>
        </authorList>
    </citation>
    <scope>NUCLEOTIDE SEQUENCE [LARGE SCALE GENOMIC DNA]</scope>
    <source>
        <strain evidence="2 3">KB18</strain>
    </source>
</reference>
<evidence type="ECO:0000313" key="3">
    <source>
        <dbReference type="Proteomes" id="UP000596035"/>
    </source>
</evidence>
<proteinExistence type="predicted"/>
<protein>
    <submittedName>
        <fullName evidence="2">IS630 family transposase</fullName>
    </submittedName>
</protein>
<dbReference type="Pfam" id="PF13358">
    <property type="entry name" value="DDE_3"/>
    <property type="match status" value="1"/>
</dbReference>
<accession>A0AA92QVF1</accession>
<dbReference type="GO" id="GO:0003676">
    <property type="term" value="F:nucleic acid binding"/>
    <property type="evidence" value="ECO:0007669"/>
    <property type="project" value="InterPro"/>
</dbReference>
<dbReference type="PANTHER" id="PTHR46564:SF1">
    <property type="entry name" value="TRANSPOSASE"/>
    <property type="match status" value="1"/>
</dbReference>
<dbReference type="RefSeq" id="WP_089413687.1">
    <property type="nucleotide sequence ID" value="NZ_CP065321.1"/>
</dbReference>
<name>A0AA92QVF1_9FIRM</name>
<dbReference type="InterPro" id="IPR038717">
    <property type="entry name" value="Tc1-like_DDE_dom"/>
</dbReference>
<dbReference type="AlphaFoldDB" id="A0AA92QVF1"/>
<gene>
    <name evidence="2" type="ORF">I5Q82_13220</name>
</gene>
<feature type="domain" description="Tc1-like transposase DDE" evidence="1">
    <location>
        <begin position="28"/>
        <end position="160"/>
    </location>
</feature>
<evidence type="ECO:0000313" key="2">
    <source>
        <dbReference type="EMBL" id="QQR29032.1"/>
    </source>
</evidence>
<evidence type="ECO:0000259" key="1">
    <source>
        <dbReference type="Pfam" id="PF13358"/>
    </source>
</evidence>
<organism evidence="2 3">
    <name type="scientific">Acutalibacter muris</name>
    <dbReference type="NCBI Taxonomy" id="1796620"/>
    <lineage>
        <taxon>Bacteria</taxon>
        <taxon>Bacillati</taxon>
        <taxon>Bacillota</taxon>
        <taxon>Clostridia</taxon>
        <taxon>Eubacteriales</taxon>
        <taxon>Acutalibacteraceae</taxon>
        <taxon>Acutalibacter</taxon>
    </lineage>
</organism>